<name>A0A395M8I8_9HYPO</name>
<gene>
    <name evidence="3" type="ORF">FIE12Z_11580</name>
</gene>
<accession>A0A395M8I8</accession>
<dbReference type="OrthoDB" id="10394111at2759"/>
<evidence type="ECO:0000256" key="1">
    <source>
        <dbReference type="SAM" id="Coils"/>
    </source>
</evidence>
<sequence length="256" mass="30226">MTPCMPPREWYSPPKQPSLPPNEAGSPPCEDEEIASHEKPTSDDAQQKLLPRARSRYSKDQHDIAKRYNKVLDKTIYKAKARLNWRREILKLNDRRAEKWKENLELATHDYDEAYEDALQIRVEADNIISFISLAEKMPDSIKPSPENMSSYKETLADFEERYRARVELEEMYKRRKGRIFGMLEKLSREVKDWEGKIQEDSETLVEIEREQRYAMMVEQLAQMDGKDGMRLVEAHPRFLNDLEAMIKHSEGEVRH</sequence>
<feature type="compositionally biased region" description="Basic and acidic residues" evidence="2">
    <location>
        <begin position="34"/>
        <end position="46"/>
    </location>
</feature>
<dbReference type="AlphaFoldDB" id="A0A395M8I8"/>
<protein>
    <submittedName>
        <fullName evidence="3">Uncharacterized protein</fullName>
    </submittedName>
</protein>
<evidence type="ECO:0000313" key="3">
    <source>
        <dbReference type="EMBL" id="RFN44188.1"/>
    </source>
</evidence>
<reference evidence="3 4" key="1">
    <citation type="journal article" date="2018" name="PLoS Pathog.">
        <title>Evolution of structural diversity of trichothecenes, a family of toxins produced by plant pathogenic and entomopathogenic fungi.</title>
        <authorList>
            <person name="Proctor R.H."/>
            <person name="McCormick S.P."/>
            <person name="Kim H.S."/>
            <person name="Cardoza R.E."/>
            <person name="Stanley A.M."/>
            <person name="Lindo L."/>
            <person name="Kelly A."/>
            <person name="Brown D.W."/>
            <person name="Lee T."/>
            <person name="Vaughan M.M."/>
            <person name="Alexander N.J."/>
            <person name="Busman M."/>
            <person name="Gutierrez S."/>
        </authorList>
    </citation>
    <scope>NUCLEOTIDE SEQUENCE [LARGE SCALE GENOMIC DNA]</scope>
    <source>
        <strain evidence="3 4">NRRL 13405</strain>
    </source>
</reference>
<comment type="caution">
    <text evidence="3">The sequence shown here is derived from an EMBL/GenBank/DDBJ whole genome shotgun (WGS) entry which is preliminary data.</text>
</comment>
<feature type="coiled-coil region" evidence="1">
    <location>
        <begin position="184"/>
        <end position="211"/>
    </location>
</feature>
<keyword evidence="4" id="KW-1185">Reference proteome</keyword>
<organism evidence="3 4">
    <name type="scientific">Fusarium flagelliforme</name>
    <dbReference type="NCBI Taxonomy" id="2675880"/>
    <lineage>
        <taxon>Eukaryota</taxon>
        <taxon>Fungi</taxon>
        <taxon>Dikarya</taxon>
        <taxon>Ascomycota</taxon>
        <taxon>Pezizomycotina</taxon>
        <taxon>Sordariomycetes</taxon>
        <taxon>Hypocreomycetidae</taxon>
        <taxon>Hypocreales</taxon>
        <taxon>Nectriaceae</taxon>
        <taxon>Fusarium</taxon>
        <taxon>Fusarium incarnatum-equiseti species complex</taxon>
    </lineage>
</organism>
<keyword evidence="1" id="KW-0175">Coiled coil</keyword>
<dbReference type="EMBL" id="PXXK01000453">
    <property type="protein sequence ID" value="RFN44188.1"/>
    <property type="molecule type" value="Genomic_DNA"/>
</dbReference>
<proteinExistence type="predicted"/>
<feature type="region of interest" description="Disordered" evidence="2">
    <location>
        <begin position="1"/>
        <end position="48"/>
    </location>
</feature>
<evidence type="ECO:0000313" key="4">
    <source>
        <dbReference type="Proteomes" id="UP000265631"/>
    </source>
</evidence>
<dbReference type="Proteomes" id="UP000265631">
    <property type="component" value="Unassembled WGS sequence"/>
</dbReference>
<evidence type="ECO:0000256" key="2">
    <source>
        <dbReference type="SAM" id="MobiDB-lite"/>
    </source>
</evidence>